<feature type="domain" description="PA" evidence="3">
    <location>
        <begin position="254"/>
        <end position="327"/>
    </location>
</feature>
<organism evidence="6 7">
    <name type="scientific">Phellinidium pouzarii</name>
    <dbReference type="NCBI Taxonomy" id="167371"/>
    <lineage>
        <taxon>Eukaryota</taxon>
        <taxon>Fungi</taxon>
        <taxon>Dikarya</taxon>
        <taxon>Basidiomycota</taxon>
        <taxon>Agaricomycotina</taxon>
        <taxon>Agaricomycetes</taxon>
        <taxon>Hymenochaetales</taxon>
        <taxon>Hymenochaetaceae</taxon>
        <taxon>Phellinidium</taxon>
    </lineage>
</organism>
<comment type="caution">
    <text evidence="6">The sequence shown here is derived from an EMBL/GenBank/DDBJ whole genome shotgun (WGS) entry which is preliminary data.</text>
</comment>
<dbReference type="CDD" id="cd08022">
    <property type="entry name" value="M28_PSMA_like"/>
    <property type="match status" value="1"/>
</dbReference>
<feature type="domain" description="Transferrin receptor-like dimerisation" evidence="4">
    <location>
        <begin position="860"/>
        <end position="941"/>
    </location>
</feature>
<dbReference type="Pfam" id="PF02225">
    <property type="entry name" value="PA"/>
    <property type="match status" value="1"/>
</dbReference>
<dbReference type="Proteomes" id="UP000308199">
    <property type="component" value="Unassembled WGS sequence"/>
</dbReference>
<dbReference type="PANTHER" id="PTHR10404:SF46">
    <property type="entry name" value="VACUOLAR PROTEIN SORTING-ASSOCIATED PROTEIN 70"/>
    <property type="match status" value="1"/>
</dbReference>
<dbReference type="AlphaFoldDB" id="A0A4S4KWU6"/>
<dbReference type="InterPro" id="IPR003137">
    <property type="entry name" value="PA_domain"/>
</dbReference>
<evidence type="ECO:0000259" key="3">
    <source>
        <dbReference type="Pfam" id="PF02225"/>
    </source>
</evidence>
<dbReference type="InterPro" id="IPR039373">
    <property type="entry name" value="Peptidase_M28B"/>
</dbReference>
<proteinExistence type="inferred from homology"/>
<gene>
    <name evidence="6" type="ORF">EW145_g6362</name>
</gene>
<dbReference type="FunFam" id="3.40.630.10:FF:000101">
    <property type="entry name" value="N-acetylated alpha-linked acidic dipeptidase like 1"/>
    <property type="match status" value="1"/>
</dbReference>
<evidence type="ECO:0000256" key="2">
    <source>
        <dbReference type="SAM" id="Phobius"/>
    </source>
</evidence>
<evidence type="ECO:0000259" key="4">
    <source>
        <dbReference type="Pfam" id="PF04253"/>
    </source>
</evidence>
<dbReference type="Gene3D" id="3.40.630.10">
    <property type="entry name" value="Zn peptidases"/>
    <property type="match status" value="1"/>
</dbReference>
<dbReference type="OrthoDB" id="5841748at2759"/>
<keyword evidence="2" id="KW-0472">Membrane</keyword>
<dbReference type="InterPro" id="IPR007484">
    <property type="entry name" value="Peptidase_M28"/>
</dbReference>
<evidence type="ECO:0000256" key="1">
    <source>
        <dbReference type="ARBA" id="ARBA00005634"/>
    </source>
</evidence>
<sequence>MSLPDEQWREKRDGDNDSANYGFVAPLAIAETDPQNLPGTRSLRSRAKLVLFISTALLFLWFWALGKHQPGILPTRLPAEDSFVPWPIDVDDTHAKPRRPRLLNGKAAEKIFLDVPNNESAVAISRRFAGKPHMAGTPGDRATAIDFLRLLQKELDIPSSIFESDFVFDAGSHNSRNATLGITERNVPTAWIDTYYPMMNSPLDRSVEIFGEDEKNIAWKAILEEVAEDELDPDAGKYAEAVPVFHGLSRGGEVTGKLVYVNYGRKEDYDKLEAAGVNFTGTIAIARYGGNFRGLKVKGAQERGAVGCLIYSDPRDDGSVRGDNGYASYPYGPARNPTSVQRGSVQFISQYPGDPTTPGYPSYENSTRIPGENIPRIPSLPISWITAQKLLQEIEEGGQNRTVKLVNHVDDKVTPIWNTMAVIPGHIKDEVVIVGNHRDAWILGATDPTSGTVSTYEVVRGLGVLLKKGWKPLRTIVIASWDAEEYGLIGSTEWGEDFAEWIDKYVVAYLNLDSSVSGSRFRPSASPSLAHLVRDVARDIPHPTIPGRTLWQARLDSGPMFGLVDEEAMHVWEEQWGMPLLEAGDFSPADSLGTAVKGGKKADITGELTRGASIGVGTLGSGSDYTVFLQRIGVASSNGGFASTLSDPVYHYHSVFDSEAWQERYGDPGFHRHVAIAKHFGLQLLRIADAIILPLNTTQYAYELDTYLNKVEDIAEKQGLDTDFSALRSSIMNIQIESVALDEEKAAAEEHLKKLTQKWWRGFHGHHKRWWCKVPKPLRKLACWHRLKSGKKCSCDTKVNDEIPAHEPPKNLGMSGRVKPRIGRYPAWFEEQKDRSCNSGERSLHHHHHWPARPELIKELISAVKRVRLANSKLVAFERGFIHEGGIIGREWYRHLCVAPGKWLGYGATTFPGVTEALTFDKNVTLAQTEAKRLGKLIDDLVNEIHI</sequence>
<dbReference type="GO" id="GO:0004180">
    <property type="term" value="F:carboxypeptidase activity"/>
    <property type="evidence" value="ECO:0007669"/>
    <property type="project" value="TreeGrafter"/>
</dbReference>
<dbReference type="SUPFAM" id="SSF47672">
    <property type="entry name" value="Transferrin receptor-like dimerisation domain"/>
    <property type="match status" value="1"/>
</dbReference>
<feature type="transmembrane region" description="Helical" evidence="2">
    <location>
        <begin position="49"/>
        <end position="66"/>
    </location>
</feature>
<dbReference type="Gene3D" id="3.50.30.30">
    <property type="match status" value="1"/>
</dbReference>
<dbReference type="InterPro" id="IPR036757">
    <property type="entry name" value="TFR-like_dimer_dom_sf"/>
</dbReference>
<feature type="domain" description="Peptidase M28" evidence="5">
    <location>
        <begin position="418"/>
        <end position="544"/>
    </location>
</feature>
<keyword evidence="2" id="KW-1133">Transmembrane helix</keyword>
<evidence type="ECO:0000313" key="7">
    <source>
        <dbReference type="Proteomes" id="UP000308199"/>
    </source>
</evidence>
<dbReference type="CDD" id="cd02121">
    <property type="entry name" value="PA_GCPII_like"/>
    <property type="match status" value="1"/>
</dbReference>
<protein>
    <recommendedName>
        <fullName evidence="8">Zn-dependent exopeptidase</fullName>
    </recommendedName>
</protein>
<accession>A0A4S4KWU6</accession>
<evidence type="ECO:0008006" key="8">
    <source>
        <dbReference type="Google" id="ProtNLM"/>
    </source>
</evidence>
<evidence type="ECO:0000313" key="6">
    <source>
        <dbReference type="EMBL" id="THH03312.1"/>
    </source>
</evidence>
<dbReference type="PANTHER" id="PTHR10404">
    <property type="entry name" value="N-ACETYLATED-ALPHA-LINKED ACIDIC DIPEPTIDASE"/>
    <property type="match status" value="1"/>
</dbReference>
<keyword evidence="2" id="KW-0812">Transmembrane</keyword>
<dbReference type="SUPFAM" id="SSF52025">
    <property type="entry name" value="PA domain"/>
    <property type="match status" value="1"/>
</dbReference>
<dbReference type="InterPro" id="IPR046450">
    <property type="entry name" value="PA_dom_sf"/>
</dbReference>
<dbReference type="Gene3D" id="1.20.930.40">
    <property type="entry name" value="Transferrin receptor-like, dimerisation domain"/>
    <property type="match status" value="1"/>
</dbReference>
<dbReference type="SUPFAM" id="SSF53187">
    <property type="entry name" value="Zn-dependent exopeptidases"/>
    <property type="match status" value="1"/>
</dbReference>
<dbReference type="Pfam" id="PF04253">
    <property type="entry name" value="TFR_dimer"/>
    <property type="match status" value="1"/>
</dbReference>
<dbReference type="Pfam" id="PF04389">
    <property type="entry name" value="Peptidase_M28"/>
    <property type="match status" value="1"/>
</dbReference>
<evidence type="ECO:0000259" key="5">
    <source>
        <dbReference type="Pfam" id="PF04389"/>
    </source>
</evidence>
<name>A0A4S4KWU6_9AGAM</name>
<comment type="similarity">
    <text evidence="1">Belongs to the peptidase M28 family. M28B subfamily.</text>
</comment>
<dbReference type="EMBL" id="SGPK01000470">
    <property type="protein sequence ID" value="THH03312.1"/>
    <property type="molecule type" value="Genomic_DNA"/>
</dbReference>
<dbReference type="InterPro" id="IPR007365">
    <property type="entry name" value="TFR-like_dimer_dom"/>
</dbReference>
<reference evidence="6 7" key="1">
    <citation type="submission" date="2019-02" db="EMBL/GenBank/DDBJ databases">
        <title>Genome sequencing of the rare red list fungi Phellinidium pouzarii.</title>
        <authorList>
            <person name="Buettner E."/>
            <person name="Kellner H."/>
        </authorList>
    </citation>
    <scope>NUCLEOTIDE SEQUENCE [LARGE SCALE GENOMIC DNA]</scope>
    <source>
        <strain evidence="6 7">DSM 108285</strain>
    </source>
</reference>
<keyword evidence="7" id="KW-1185">Reference proteome</keyword>